<gene>
    <name evidence="4" type="ORF">BDV26DRAFT_252932</name>
</gene>
<dbReference type="Gene3D" id="3.30.559.10">
    <property type="entry name" value="Chloramphenicol acetyltransferase-like domain"/>
    <property type="match status" value="2"/>
</dbReference>
<reference evidence="4 5" key="1">
    <citation type="submission" date="2019-04" db="EMBL/GenBank/DDBJ databases">
        <title>Friends and foes A comparative genomics studyof 23 Aspergillus species from section Flavi.</title>
        <authorList>
            <consortium name="DOE Joint Genome Institute"/>
            <person name="Kjaerbolling I."/>
            <person name="Vesth T."/>
            <person name="Frisvad J.C."/>
            <person name="Nybo J.L."/>
            <person name="Theobald S."/>
            <person name="Kildgaard S."/>
            <person name="Isbrandt T."/>
            <person name="Kuo A."/>
            <person name="Sato A."/>
            <person name="Lyhne E.K."/>
            <person name="Kogle M.E."/>
            <person name="Wiebenga A."/>
            <person name="Kun R.S."/>
            <person name="Lubbers R.J."/>
            <person name="Makela M.R."/>
            <person name="Barry K."/>
            <person name="Chovatia M."/>
            <person name="Clum A."/>
            <person name="Daum C."/>
            <person name="Haridas S."/>
            <person name="He G."/>
            <person name="LaButti K."/>
            <person name="Lipzen A."/>
            <person name="Mondo S."/>
            <person name="Riley R."/>
            <person name="Salamov A."/>
            <person name="Simmons B.A."/>
            <person name="Magnuson J.K."/>
            <person name="Henrissat B."/>
            <person name="Mortensen U.H."/>
            <person name="Larsen T.O."/>
            <person name="Devries R.P."/>
            <person name="Grigoriev I.V."/>
            <person name="Machida M."/>
            <person name="Baker S.E."/>
            <person name="Andersen M.R."/>
        </authorList>
    </citation>
    <scope>NUCLEOTIDE SEQUENCE [LARGE SCALE GENOMIC DNA]</scope>
    <source>
        <strain evidence="4 5">IBT 29228</strain>
    </source>
</reference>
<dbReference type="OrthoDB" id="444127at2759"/>
<evidence type="ECO:0000313" key="5">
    <source>
        <dbReference type="Proteomes" id="UP000326198"/>
    </source>
</evidence>
<dbReference type="EMBL" id="ML736160">
    <property type="protein sequence ID" value="KAE8382678.1"/>
    <property type="molecule type" value="Genomic_DNA"/>
</dbReference>
<feature type="region of interest" description="Disordered" evidence="3">
    <location>
        <begin position="251"/>
        <end position="274"/>
    </location>
</feature>
<feature type="compositionally biased region" description="Polar residues" evidence="3">
    <location>
        <begin position="256"/>
        <end position="269"/>
    </location>
</feature>
<evidence type="ECO:0000256" key="1">
    <source>
        <dbReference type="ARBA" id="ARBA00022679"/>
    </source>
</evidence>
<dbReference type="InterPro" id="IPR023213">
    <property type="entry name" value="CAT-like_dom_sf"/>
</dbReference>
<evidence type="ECO:0000256" key="3">
    <source>
        <dbReference type="SAM" id="MobiDB-lite"/>
    </source>
</evidence>
<evidence type="ECO:0000256" key="2">
    <source>
        <dbReference type="ARBA" id="ARBA00023315"/>
    </source>
</evidence>
<dbReference type="AlphaFoldDB" id="A0A5N7BLS5"/>
<proteinExistence type="predicted"/>
<dbReference type="Proteomes" id="UP000326198">
    <property type="component" value="Unassembled WGS sequence"/>
</dbReference>
<keyword evidence="1 4" id="KW-0808">Transferase</keyword>
<dbReference type="Pfam" id="PF02458">
    <property type="entry name" value="Transferase"/>
    <property type="match status" value="1"/>
</dbReference>
<accession>A0A5N7BLS5</accession>
<name>A0A5N7BLS5_9EURO</name>
<dbReference type="GO" id="GO:0016747">
    <property type="term" value="F:acyltransferase activity, transferring groups other than amino-acyl groups"/>
    <property type="evidence" value="ECO:0007669"/>
    <property type="project" value="TreeGrafter"/>
</dbReference>
<organism evidence="4 5">
    <name type="scientific">Aspergillus bertholletiae</name>
    <dbReference type="NCBI Taxonomy" id="1226010"/>
    <lineage>
        <taxon>Eukaryota</taxon>
        <taxon>Fungi</taxon>
        <taxon>Dikarya</taxon>
        <taxon>Ascomycota</taxon>
        <taxon>Pezizomycotina</taxon>
        <taxon>Eurotiomycetes</taxon>
        <taxon>Eurotiomycetidae</taxon>
        <taxon>Eurotiales</taxon>
        <taxon>Aspergillaceae</taxon>
        <taxon>Aspergillus</taxon>
        <taxon>Aspergillus subgen. Circumdati</taxon>
    </lineage>
</organism>
<dbReference type="PANTHER" id="PTHR31642">
    <property type="entry name" value="TRICHOTHECENE 3-O-ACETYLTRANSFERASE"/>
    <property type="match status" value="1"/>
</dbReference>
<keyword evidence="5" id="KW-1185">Reference proteome</keyword>
<dbReference type="InterPro" id="IPR050317">
    <property type="entry name" value="Plant_Fungal_Acyltransferase"/>
</dbReference>
<keyword evidence="2" id="KW-0012">Acyltransferase</keyword>
<sequence length="527" mass="58494">MPSTHEIHATARHSVQCTNETAILPLESPFNLGPADHLVFPFVPIAVVFIYRNTLSGDAGRKVTEIIPAERLRRALAIVLNYYPHLTGRLQFNANSKVPEITALGTGAELLEAQCSLRLDDIASASRSGRILMPNLPASGDALLPPFDPTMEGVCRDPIVAIQHTRFACGGVALGIRLHHIVCDAHGYFQFVRDLAEIYRGVQMNMSNAGPIPTLSSPPEIHSYLSAANAMSREERHEALKFRPSLFYTGEHSYPPTKQQDPQPSSPNEKPQPRVIGRVLRFSGPELKRLKALATDPNPQTQSWVSTFDALSAYFFQRSYQARFEHLKFQGVPSSEAASTLSHGFWASINFRSKNRLNLPPRYFPNAVHCPTAYHSHELLADAPLWQIANALHEQIHSVHPSTMERTMKWVAAQPDKSRIKVDFEFGNGSFTVSQWSKFNMYGGVDFDVDADGKPILPALVSPPFTEISLVDGLVMMLSTEEQALQDGGQTGAQEDGVPCAVDVNLTLSEPLWEILDRDEEFRKFCC</sequence>
<protein>
    <submittedName>
        <fullName evidence="4">Transferase</fullName>
    </submittedName>
</protein>
<dbReference type="PANTHER" id="PTHR31642:SF11">
    <property type="entry name" value="SHIKIMATE O-HYDROXYCINNAMOYLTRANSFERASE"/>
    <property type="match status" value="1"/>
</dbReference>
<evidence type="ECO:0000313" key="4">
    <source>
        <dbReference type="EMBL" id="KAE8382678.1"/>
    </source>
</evidence>
<dbReference type="SUPFAM" id="SSF52777">
    <property type="entry name" value="CoA-dependent acyltransferases"/>
    <property type="match status" value="1"/>
</dbReference>